<proteinExistence type="predicted"/>
<dbReference type="Proteomes" id="UP000531594">
    <property type="component" value="Unassembled WGS sequence"/>
</dbReference>
<dbReference type="EMBL" id="JACHGK010000035">
    <property type="protein sequence ID" value="MBB6447925.1"/>
    <property type="molecule type" value="Genomic_DNA"/>
</dbReference>
<sequence length="40" mass="4380">MGFIPQGEGVYVNEAYEDADVILTVNTEMGVGDITFKLDK</sequence>
<comment type="caution">
    <text evidence="1">The sequence shown here is derived from an EMBL/GenBank/DDBJ whole genome shotgun (WGS) entry which is preliminary data.</text>
</comment>
<keyword evidence="2" id="KW-1185">Reference proteome</keyword>
<dbReference type="RefSeq" id="WP_377802167.1">
    <property type="nucleotide sequence ID" value="NZ_JBHLZA010000054.1"/>
</dbReference>
<name>A0A7X0LXS0_9BACI</name>
<evidence type="ECO:0000313" key="1">
    <source>
        <dbReference type="EMBL" id="MBB6447925.1"/>
    </source>
</evidence>
<gene>
    <name evidence="1" type="ORF">HNR53_004647</name>
</gene>
<dbReference type="AlphaFoldDB" id="A0A7X0LXS0"/>
<evidence type="ECO:0000313" key="2">
    <source>
        <dbReference type="Proteomes" id="UP000531594"/>
    </source>
</evidence>
<reference evidence="1 2" key="1">
    <citation type="submission" date="2020-08" db="EMBL/GenBank/DDBJ databases">
        <title>Genomic Encyclopedia of Type Strains, Phase IV (KMG-IV): sequencing the most valuable type-strain genomes for metagenomic binning, comparative biology and taxonomic classification.</title>
        <authorList>
            <person name="Goeker M."/>
        </authorList>
    </citation>
    <scope>NUCLEOTIDE SEQUENCE [LARGE SCALE GENOMIC DNA]</scope>
    <source>
        <strain evidence="1 2">DSM 5391</strain>
    </source>
</reference>
<organism evidence="1 2">
    <name type="scientific">Bacillus benzoevorans</name>
    <dbReference type="NCBI Taxonomy" id="1456"/>
    <lineage>
        <taxon>Bacteria</taxon>
        <taxon>Bacillati</taxon>
        <taxon>Bacillota</taxon>
        <taxon>Bacilli</taxon>
        <taxon>Bacillales</taxon>
        <taxon>Bacillaceae</taxon>
        <taxon>Bacillus</taxon>
    </lineage>
</organism>
<accession>A0A7X0LXS0</accession>
<protein>
    <submittedName>
        <fullName evidence="1">Uncharacterized protein</fullName>
    </submittedName>
</protein>